<dbReference type="Pfam" id="PF07715">
    <property type="entry name" value="Plug"/>
    <property type="match status" value="1"/>
</dbReference>
<keyword evidence="14" id="KW-1185">Reference proteome</keyword>
<dbReference type="SUPFAM" id="SSF56935">
    <property type="entry name" value="Porins"/>
    <property type="match status" value="1"/>
</dbReference>
<evidence type="ECO:0000313" key="13">
    <source>
        <dbReference type="EMBL" id="WOJ97649.1"/>
    </source>
</evidence>
<keyword evidence="10" id="KW-0732">Signal</keyword>
<dbReference type="Gene3D" id="2.170.130.10">
    <property type="entry name" value="TonB-dependent receptor, plug domain"/>
    <property type="match status" value="1"/>
</dbReference>
<evidence type="ECO:0000256" key="1">
    <source>
        <dbReference type="ARBA" id="ARBA00004571"/>
    </source>
</evidence>
<dbReference type="Gene3D" id="2.40.170.20">
    <property type="entry name" value="TonB-dependent receptor, beta-barrel domain"/>
    <property type="match status" value="1"/>
</dbReference>
<reference evidence="13 14" key="1">
    <citation type="submission" date="2023-10" db="EMBL/GenBank/DDBJ databases">
        <title>Two novel species belonging to the OM43/NOR5 clade.</title>
        <authorList>
            <person name="Park M."/>
        </authorList>
    </citation>
    <scope>NUCLEOTIDE SEQUENCE [LARGE SCALE GENOMIC DNA]</scope>
    <source>
        <strain evidence="13 14">IMCC45268</strain>
    </source>
</reference>
<dbReference type="InterPro" id="IPR000531">
    <property type="entry name" value="Beta-barrel_TonB"/>
</dbReference>
<protein>
    <submittedName>
        <fullName evidence="13">TonB-dependent receptor</fullName>
    </submittedName>
</protein>
<dbReference type="Pfam" id="PF00593">
    <property type="entry name" value="TonB_dep_Rec_b-barrel"/>
    <property type="match status" value="1"/>
</dbReference>
<evidence type="ECO:0000256" key="3">
    <source>
        <dbReference type="ARBA" id="ARBA00022452"/>
    </source>
</evidence>
<evidence type="ECO:0000256" key="9">
    <source>
        <dbReference type="RuleBase" id="RU003357"/>
    </source>
</evidence>
<dbReference type="Proteomes" id="UP001626549">
    <property type="component" value="Chromosome"/>
</dbReference>
<dbReference type="RefSeq" id="WP_407328582.1">
    <property type="nucleotide sequence ID" value="NZ_CP136865.1"/>
</dbReference>
<evidence type="ECO:0000256" key="5">
    <source>
        <dbReference type="ARBA" id="ARBA00023077"/>
    </source>
</evidence>
<keyword evidence="5 9" id="KW-0798">TonB box</keyword>
<feature type="domain" description="TonB-dependent receptor plug" evidence="12">
    <location>
        <begin position="47"/>
        <end position="168"/>
    </location>
</feature>
<evidence type="ECO:0000256" key="8">
    <source>
        <dbReference type="PROSITE-ProRule" id="PRU01360"/>
    </source>
</evidence>
<feature type="signal peptide" evidence="10">
    <location>
        <begin position="1"/>
        <end position="26"/>
    </location>
</feature>
<evidence type="ECO:0000256" key="10">
    <source>
        <dbReference type="SAM" id="SignalP"/>
    </source>
</evidence>
<dbReference type="PANTHER" id="PTHR47234:SF3">
    <property type="entry name" value="SECRETIN_TONB SHORT N-TERMINAL DOMAIN-CONTAINING PROTEIN"/>
    <property type="match status" value="1"/>
</dbReference>
<dbReference type="PROSITE" id="PS52016">
    <property type="entry name" value="TONB_DEPENDENT_REC_3"/>
    <property type="match status" value="1"/>
</dbReference>
<comment type="similarity">
    <text evidence="8 9">Belongs to the TonB-dependent receptor family.</text>
</comment>
<keyword evidence="3 8" id="KW-1134">Transmembrane beta strand</keyword>
<evidence type="ECO:0000259" key="12">
    <source>
        <dbReference type="Pfam" id="PF07715"/>
    </source>
</evidence>
<evidence type="ECO:0000259" key="11">
    <source>
        <dbReference type="Pfam" id="PF00593"/>
    </source>
</evidence>
<dbReference type="InterPro" id="IPR036942">
    <property type="entry name" value="Beta-barrel_TonB_sf"/>
</dbReference>
<sequence length="890" mass="94963">MKLYRRHTLSLAIAAITAGAVPTVFAQQPQLEEVIITGTRVADRSAADSPVPVDVISGSDFRVNGSTDIQDMLRTQVPSFDINSQPISDAATIVRPPNLRGLSPDNVLVLVNGKRRHRGSIISFLGGGISDGAQGVDMAAIPSLAIKQVEVLRDGASSQYGSDAIAGVINFLLRDDAEGFEVVARYGSTTEGDGDNYMVSANLGLPLGDSGFLNITGEMRDVEGTVRSVVRDDVAFAEANGYNAVSDYQLINSYTGEVPQYWGQPDVDDDVKLFFNAGFDINDNTELYAFGNYAERSVEGGFFYRNVVGGPSSQRGGVYAGPTVDPATGLAADGGVASVLVGDLDGGSSCIDGIPLGGSGGVIPDPTLLAAVSADANCFSFIETIPSGFVPRFGGDNEDMALAVGIRGNFELGSGLYYDLSAQRGSNRTDFFIRNTINASLGPATPRDFIPGGQEQTETVYNLNFSYGLDVGLASDLNIAFGAEYREEEFDLFAGDPASYALGPLASQGFSSSSNGFGGFPNDTSASQDNTAFYVDLEADFTDQLTLQAAVRNEQFSNFDGTTNYKLAGIYKVTDSFRIRGGFSTGFHAPTAGQANITNVTTQNVNGVLIDQGTLPLFSAAGQVAADYVESFGNGRPELGPEEAENYSFGIAFDIGNSTWTIDYYDIEVTDRIALGANVDFLAALNFAGGGTDYMTVSEALTGLDAAGVIDRQDFIGLDDLSQFRFFTNSFDTRTKGVDLVGNTYFDFLSGSSTLTVAFNYNDTEVTDRGDINPISDGRVEALEELLPNIKGNVSWSHSQGKFRTLLRANYYGDWTSTSNGYDVDAAILVDAQVAYQLNDSLELVAGVDNLFDEYPDETPNPGSLGQLYPEDSPFGFNGSTWYLQGRYNF</sequence>
<gene>
    <name evidence="13" type="ORF">R0137_03525</name>
</gene>
<keyword evidence="13" id="KW-0675">Receptor</keyword>
<dbReference type="InterPro" id="IPR039426">
    <property type="entry name" value="TonB-dep_rcpt-like"/>
</dbReference>
<accession>A0ABZ0IFM6</accession>
<dbReference type="InterPro" id="IPR037066">
    <property type="entry name" value="Plug_dom_sf"/>
</dbReference>
<keyword evidence="4 8" id="KW-0812">Transmembrane</keyword>
<dbReference type="InterPro" id="IPR012910">
    <property type="entry name" value="Plug_dom"/>
</dbReference>
<keyword evidence="6 8" id="KW-0472">Membrane</keyword>
<evidence type="ECO:0000256" key="2">
    <source>
        <dbReference type="ARBA" id="ARBA00022448"/>
    </source>
</evidence>
<evidence type="ECO:0000256" key="6">
    <source>
        <dbReference type="ARBA" id="ARBA00023136"/>
    </source>
</evidence>
<proteinExistence type="inferred from homology"/>
<dbReference type="PANTHER" id="PTHR47234">
    <property type="match status" value="1"/>
</dbReference>
<name>A0ABZ0IFM6_9GAMM</name>
<dbReference type="EMBL" id="CP136865">
    <property type="protein sequence ID" value="WOJ97649.1"/>
    <property type="molecule type" value="Genomic_DNA"/>
</dbReference>
<evidence type="ECO:0000256" key="7">
    <source>
        <dbReference type="ARBA" id="ARBA00023237"/>
    </source>
</evidence>
<feature type="domain" description="TonB-dependent receptor-like beta-barrel" evidence="11">
    <location>
        <begin position="406"/>
        <end position="851"/>
    </location>
</feature>
<comment type="subcellular location">
    <subcellularLocation>
        <location evidence="1 8">Cell outer membrane</location>
        <topology evidence="1 8">Multi-pass membrane protein</topology>
    </subcellularLocation>
</comment>
<evidence type="ECO:0000256" key="4">
    <source>
        <dbReference type="ARBA" id="ARBA00022692"/>
    </source>
</evidence>
<keyword evidence="2 8" id="KW-0813">Transport</keyword>
<organism evidence="13 14">
    <name type="scientific">Congregibacter brevis</name>
    <dbReference type="NCBI Taxonomy" id="3081201"/>
    <lineage>
        <taxon>Bacteria</taxon>
        <taxon>Pseudomonadati</taxon>
        <taxon>Pseudomonadota</taxon>
        <taxon>Gammaproteobacteria</taxon>
        <taxon>Cellvibrionales</taxon>
        <taxon>Halieaceae</taxon>
        <taxon>Congregibacter</taxon>
    </lineage>
</organism>
<dbReference type="CDD" id="cd01347">
    <property type="entry name" value="ligand_gated_channel"/>
    <property type="match status" value="1"/>
</dbReference>
<feature type="chain" id="PRO_5047313936" evidence="10">
    <location>
        <begin position="27"/>
        <end position="890"/>
    </location>
</feature>
<evidence type="ECO:0000313" key="14">
    <source>
        <dbReference type="Proteomes" id="UP001626549"/>
    </source>
</evidence>
<keyword evidence="7 8" id="KW-0998">Cell outer membrane</keyword>